<dbReference type="NCBIfam" id="TIGR01870">
    <property type="entry name" value="cas_TM1810_Csm2"/>
    <property type="match status" value="1"/>
</dbReference>
<protein>
    <recommendedName>
        <fullName evidence="3">CRISPR system Cms protein Csm2</fullName>
    </recommendedName>
    <alternativeName>
        <fullName evidence="6">CRISPR type III A-associated protein Csm2</fullName>
    </alternativeName>
</protein>
<gene>
    <name evidence="7" type="ORF">AW06_003611</name>
</gene>
<dbReference type="Pfam" id="PF03750">
    <property type="entry name" value="Csm2_III-A"/>
    <property type="match status" value="1"/>
</dbReference>
<sequence>MPINLAAIPPDAELFNKEAENVATRLDQAARHLNKPTQIRRFYDELVGWQERINGDDEKFRQYEAFIRMLNAKVAYAKGRQLVDEQFVSWFRDCLKTTTNAKALDHFRLHFEAVLGFLKALRA</sequence>
<dbReference type="RefSeq" id="WP_034952114.1">
    <property type="nucleotide sequence ID" value="NZ_JDST02000093.1"/>
</dbReference>
<dbReference type="CDD" id="cd09647">
    <property type="entry name" value="Csm2_III-A"/>
    <property type="match status" value="1"/>
</dbReference>
<name>A0A080M2M7_9PROT</name>
<evidence type="ECO:0000256" key="1">
    <source>
        <dbReference type="ARBA" id="ARBA00003640"/>
    </source>
</evidence>
<evidence type="ECO:0000256" key="4">
    <source>
        <dbReference type="ARBA" id="ARBA00022884"/>
    </source>
</evidence>
<dbReference type="EMBL" id="JDST02000093">
    <property type="protein sequence ID" value="KFB75336.1"/>
    <property type="molecule type" value="Genomic_DNA"/>
</dbReference>
<keyword evidence="8" id="KW-1185">Reference proteome</keyword>
<evidence type="ECO:0000256" key="5">
    <source>
        <dbReference type="ARBA" id="ARBA00023118"/>
    </source>
</evidence>
<comment type="function">
    <text evidence="1">This subunit may be involved in monitoring complementarity of crRNA and target RNA.</text>
</comment>
<organism evidence="7 8">
    <name type="scientific">Candidatus Accumulibacter cognatus</name>
    <dbReference type="NCBI Taxonomy" id="2954383"/>
    <lineage>
        <taxon>Bacteria</taxon>
        <taxon>Pseudomonadati</taxon>
        <taxon>Pseudomonadota</taxon>
        <taxon>Betaproteobacteria</taxon>
        <taxon>Candidatus Accumulibacter</taxon>
    </lineage>
</organism>
<keyword evidence="4" id="KW-0694">RNA-binding</keyword>
<accession>A0A080M2M7</accession>
<dbReference type="STRING" id="1453999.AW06_003611"/>
<keyword evidence="5" id="KW-0051">Antiviral defense</keyword>
<dbReference type="InterPro" id="IPR010149">
    <property type="entry name" value="CRISPR-assoc_prot_Csm2_III-A"/>
</dbReference>
<dbReference type="GO" id="GO:0051607">
    <property type="term" value="P:defense response to virus"/>
    <property type="evidence" value="ECO:0007669"/>
    <property type="project" value="UniProtKB-KW"/>
</dbReference>
<evidence type="ECO:0000256" key="3">
    <source>
        <dbReference type="ARBA" id="ARBA00016118"/>
    </source>
</evidence>
<reference evidence="7" key="1">
    <citation type="submission" date="2014-02" db="EMBL/GenBank/DDBJ databases">
        <title>Expanding our view of genomic diversity in Candidatus Accumulibacter clades.</title>
        <authorList>
            <person name="Skennerton C.T."/>
            <person name="Barr J.J."/>
            <person name="Slater F.R."/>
            <person name="Bond P.L."/>
            <person name="Tyson G.W."/>
        </authorList>
    </citation>
    <scope>NUCLEOTIDE SEQUENCE [LARGE SCALE GENOMIC DNA]</scope>
</reference>
<evidence type="ECO:0000313" key="8">
    <source>
        <dbReference type="Proteomes" id="UP000021315"/>
    </source>
</evidence>
<evidence type="ECO:0000256" key="2">
    <source>
        <dbReference type="ARBA" id="ARBA00006896"/>
    </source>
</evidence>
<evidence type="ECO:0000313" key="7">
    <source>
        <dbReference type="EMBL" id="KFB75336.1"/>
    </source>
</evidence>
<proteinExistence type="inferred from homology"/>
<comment type="caution">
    <text evidence="7">The sequence shown here is derived from an EMBL/GenBank/DDBJ whole genome shotgun (WGS) entry which is preliminary data.</text>
</comment>
<comment type="similarity">
    <text evidence="2">Belongs to the CRISPR-associated Csm2 family.</text>
</comment>
<dbReference type="Proteomes" id="UP000021315">
    <property type="component" value="Unassembled WGS sequence"/>
</dbReference>
<dbReference type="GO" id="GO:0003723">
    <property type="term" value="F:RNA binding"/>
    <property type="evidence" value="ECO:0007669"/>
    <property type="project" value="UniProtKB-KW"/>
</dbReference>
<dbReference type="AlphaFoldDB" id="A0A080M2M7"/>
<evidence type="ECO:0000256" key="6">
    <source>
        <dbReference type="ARBA" id="ARBA00031723"/>
    </source>
</evidence>